<keyword evidence="4" id="KW-1185">Reference proteome</keyword>
<organism evidence="1 4">
    <name type="scientific">Acanthamoeba polyphaga mimivirus</name>
    <name type="common">APMV</name>
    <dbReference type="NCBI Taxonomy" id="212035"/>
    <lineage>
        <taxon>Viruses</taxon>
        <taxon>Varidnaviria</taxon>
        <taxon>Bamfordvirae</taxon>
        <taxon>Nucleocytoviricota</taxon>
        <taxon>Megaviricetes</taxon>
        <taxon>Imitervirales</taxon>
        <taxon>Mimiviridae</taxon>
        <taxon>Megamimivirinae</taxon>
        <taxon>Mimivirus</taxon>
        <taxon>Mimivirus bradfordmassiliense</taxon>
    </lineage>
</organism>
<reference evidence="1 4" key="2">
    <citation type="journal article" date="2011" name="Virol. J.">
        <title>Breaking the 1000-gene barrier for Mimivirus using ultra-deep genome and transcriptome sequencing.</title>
        <authorList>
            <person name="Legendre M."/>
            <person name="Santini S."/>
            <person name="Rico A."/>
            <person name="Abergel C."/>
            <person name="Claverie J.M."/>
        </authorList>
    </citation>
    <scope>NUCLEOTIDE SEQUENCE [LARGE SCALE GENOMIC DNA]</scope>
</reference>
<organismHost>
    <name type="scientific">Acanthamoeba polyphaga</name>
    <name type="common">Amoeba</name>
    <dbReference type="NCBI Taxonomy" id="5757"/>
</organismHost>
<dbReference type="Proteomes" id="UP000201519">
    <property type="component" value="Segment"/>
</dbReference>
<dbReference type="Proteomes" id="UP000240552">
    <property type="component" value="Segment"/>
</dbReference>
<dbReference type="EMBL" id="KM982403">
    <property type="protein sequence ID" value="AKI80825.1"/>
    <property type="molecule type" value="Genomic_DNA"/>
</dbReference>
<evidence type="ECO:0000313" key="3">
    <source>
        <dbReference type="EMBL" id="AKI80825.1"/>
    </source>
</evidence>
<dbReference type="EMBL" id="JN036606">
    <property type="protein sequence ID" value="AEJ34403.1"/>
    <property type="molecule type" value="Genomic_DNA"/>
</dbReference>
<dbReference type="OrthoDB" id="22766at10239"/>
<protein>
    <submittedName>
        <fullName evidence="2">Uncharacterized protein L169</fullName>
    </submittedName>
</protein>
<evidence type="ECO:0000313" key="2">
    <source>
        <dbReference type="EMBL" id="AEJ34403.1"/>
    </source>
</evidence>
<reference evidence="2 5" key="1">
    <citation type="journal article" date="2011" name="Proc. Natl. Acad. Sci. U.S.A.">
        <title>Mimivirus shows dramatic genome reduction after intraamoebal culture.</title>
        <authorList>
            <person name="Boyer M."/>
            <person name="Azza S."/>
            <person name="Barrassi L."/>
            <person name="Klose T."/>
            <person name="Campocasso A."/>
            <person name="Pagnier I."/>
            <person name="Fournous G."/>
            <person name="Borg A."/>
            <person name="Robert C."/>
            <person name="Zhang X."/>
            <person name="Desnues C."/>
            <person name="Henrissat B."/>
            <person name="Rossmann M.G."/>
            <person name="La Scola B."/>
            <person name="Raoult D."/>
        </authorList>
    </citation>
    <scope>NUCLEOTIDE SEQUENCE [LARGE SCALE GENOMIC DNA]</scope>
    <source>
        <strain evidence="2">M4</strain>
    </source>
</reference>
<evidence type="ECO:0000313" key="6">
    <source>
        <dbReference type="Proteomes" id="UP000274448"/>
    </source>
</evidence>
<dbReference type="GeneID" id="9924769"/>
<accession>E3VYX5</accession>
<evidence type="ECO:0000313" key="4">
    <source>
        <dbReference type="Proteomes" id="UP000201519"/>
    </source>
</evidence>
<dbReference type="RefSeq" id="YP_003986661.1">
    <property type="nucleotide sequence ID" value="NC_014649.1"/>
</dbReference>
<accession>A0A0G2Y4Q5</accession>
<sequence>MSRPAIIDNEKISKWRSYVESHVITYDNYMKIFRGESKVVGDRLEHCLFMDYGFKFVYSIEEAPSPDFKKLHTIKRLSGSVDNGNFPSLELIKIMLDKLGMKTLDKCQYRINKNDIVPNIEIIDLQHSRDLEIVNQEVKN</sequence>
<dbReference type="KEGG" id="vg:9924769"/>
<gene>
    <name evidence="1" type="primary">L169</name>
    <name evidence="2" type="ORF">MIMI_L169</name>
</gene>
<reference evidence="3 6" key="3">
    <citation type="submission" date="2014-10" db="EMBL/GenBank/DDBJ databases">
        <title>Pan-genome analysis of Brazilian lineage A amoebal mimiviruses.</title>
        <authorList>
            <person name="Assis F.L."/>
            <person name="Abrahao J.S."/>
            <person name="Kroon E.G."/>
            <person name="Dornas F.P."/>
            <person name="Andrade K.R."/>
            <person name="Borato P.V.M."/>
            <person name="Pilotto M.R."/>
            <person name="Benamar S."/>
            <person name="LaScola B."/>
            <person name="Colson P."/>
        </authorList>
    </citation>
    <scope>NUCLEOTIDE SEQUENCE [LARGE SCALE GENOMIC DNA]</scope>
    <source>
        <strain evidence="3 6">Amazonia</strain>
    </source>
</reference>
<dbReference type="Proteomes" id="UP000274448">
    <property type="component" value="Segment"/>
</dbReference>
<name>A0A0G2Y4Q5_MIMIV</name>
<dbReference type="EMBL" id="HQ336222">
    <property type="protein sequence ID" value="ADO18021.1"/>
    <property type="molecule type" value="Genomic_DNA"/>
</dbReference>
<evidence type="ECO:0000313" key="1">
    <source>
        <dbReference type="EMBL" id="ADO18021.1"/>
    </source>
</evidence>
<evidence type="ECO:0000313" key="5">
    <source>
        <dbReference type="Proteomes" id="UP000240552"/>
    </source>
</evidence>
<proteinExistence type="predicted"/>